<dbReference type="EC" id="5.3.4.1" evidence="4"/>
<evidence type="ECO:0000256" key="10">
    <source>
        <dbReference type="ARBA" id="ARBA00023235"/>
    </source>
</evidence>
<evidence type="ECO:0000256" key="6">
    <source>
        <dbReference type="ARBA" id="ARBA00022737"/>
    </source>
</evidence>
<dbReference type="GO" id="GO:0034976">
    <property type="term" value="P:response to endoplasmic reticulum stress"/>
    <property type="evidence" value="ECO:0007669"/>
    <property type="project" value="TreeGrafter"/>
</dbReference>
<comment type="subcellular location">
    <subcellularLocation>
        <location evidence="2">Endoplasmic reticulum lumen</location>
    </subcellularLocation>
</comment>
<dbReference type="InterPro" id="IPR017937">
    <property type="entry name" value="Thioredoxin_CS"/>
</dbReference>
<dbReference type="CDD" id="cd02982">
    <property type="entry name" value="PDI_b'_family"/>
    <property type="match status" value="1"/>
</dbReference>
<dbReference type="PROSITE" id="PS00194">
    <property type="entry name" value="THIOREDOXIN_1"/>
    <property type="match status" value="2"/>
</dbReference>
<feature type="chain" id="PRO_5014114026" description="protein disulfide-isomerase" evidence="13">
    <location>
        <begin position="25"/>
        <end position="548"/>
    </location>
</feature>
<evidence type="ECO:0000256" key="11">
    <source>
        <dbReference type="ARBA" id="ARBA00023284"/>
    </source>
</evidence>
<comment type="catalytic activity">
    <reaction evidence="1">
        <text>Catalyzes the rearrangement of -S-S- bonds in proteins.</text>
        <dbReference type="EC" id="5.3.4.1"/>
    </reaction>
</comment>
<feature type="domain" description="Thioredoxin" evidence="14">
    <location>
        <begin position="406"/>
        <end position="533"/>
    </location>
</feature>
<dbReference type="NCBIfam" id="TIGR01126">
    <property type="entry name" value="pdi_dom"/>
    <property type="match status" value="1"/>
</dbReference>
<sequence>MANSVGAWIWSALLLFAFIASASSDESVAEETPSAVLTLDASNFSETIAKHPFLVVEFYAPWCGHCKKLEPEYEKAASILSKHDPPIVLAKVNANEEINKDLASTHGVRGFPTLKILRNEGKNIQDYKGPRDADGIVEYLKKQVGPASAEIKSSEDAVNFIDEKKVFIVGVFPEYSGEEFDNFTKLAEKLRSDYDFGHTSDAKLLPRGDTAVKGPVVRLFKPFDELFVDFQDFHLDALEGSIEVASIPVVTIFDKEPSNHPYVIKFFNNQNAKVFGIYILPILNTVKGLNVEKLCSGCHIDIMLVLLVIDMSSMMASSYGQVLLFIHFSEQYFDSFKSKYLEVAENYKGKKMSFLLGDIKASEGAFQYFGLVESQVPLIILQENDGKKYLKPNLEPDQIATWLREYVDGSLTPFIKSEPIPELNDEPVKVVVANSLRDVVFNSGKNVLLEFYAPWCGHCKKLAPILDEVAVSLHDDADVIIAKMDATANDVPSEFQVQGYPTLYFSSAAGKLLQYEGGRTVDDFIDFIKKNKDSVVETIQSDPIKDEL</sequence>
<evidence type="ECO:0000256" key="1">
    <source>
        <dbReference type="ARBA" id="ARBA00001182"/>
    </source>
</evidence>
<reference evidence="15 16" key="2">
    <citation type="journal article" date="2017" name="Nature">
        <title>The Apostasia genome and the evolution of orchids.</title>
        <authorList>
            <person name="Zhang G.Q."/>
            <person name="Liu K.W."/>
            <person name="Li Z."/>
            <person name="Lohaus R."/>
            <person name="Hsiao Y.Y."/>
            <person name="Niu S.C."/>
            <person name="Wang J.Y."/>
            <person name="Lin Y.C."/>
            <person name="Xu Q."/>
            <person name="Chen L.J."/>
            <person name="Yoshida K."/>
            <person name="Fujiwara S."/>
            <person name="Wang Z.W."/>
            <person name="Zhang Y.Q."/>
            <person name="Mitsuda N."/>
            <person name="Wang M."/>
            <person name="Liu G.H."/>
            <person name="Pecoraro L."/>
            <person name="Huang H.X."/>
            <person name="Xiao X.J."/>
            <person name="Lin M."/>
            <person name="Wu X.Y."/>
            <person name="Wu W.L."/>
            <person name="Chen Y.Y."/>
            <person name="Chang S.B."/>
            <person name="Sakamoto S."/>
            <person name="Ohme-Takagi M."/>
            <person name="Yagi M."/>
            <person name="Zeng S.J."/>
            <person name="Shen C.Y."/>
            <person name="Yeh C.M."/>
            <person name="Luo Y.B."/>
            <person name="Tsai W.C."/>
            <person name="Van de Peer Y."/>
            <person name="Liu Z.J."/>
        </authorList>
    </citation>
    <scope>NUCLEOTIDE SEQUENCE [LARGE SCALE GENOMIC DNA]</scope>
    <source>
        <tissue evidence="15">The whole plant</tissue>
    </source>
</reference>
<keyword evidence="5 13" id="KW-0732">Signal</keyword>
<dbReference type="PRINTS" id="PR00421">
    <property type="entry name" value="THIOREDOXIN"/>
</dbReference>
<dbReference type="Pfam" id="PF00085">
    <property type="entry name" value="Thioredoxin"/>
    <property type="match status" value="2"/>
</dbReference>
<keyword evidence="6" id="KW-0677">Repeat</keyword>
<keyword evidence="10 15" id="KW-0413">Isomerase</keyword>
<dbReference type="STRING" id="906689.A0A2I0XH65"/>
<dbReference type="GO" id="GO:0005788">
    <property type="term" value="C:endoplasmic reticulum lumen"/>
    <property type="evidence" value="ECO:0007669"/>
    <property type="project" value="UniProtKB-SubCell"/>
</dbReference>
<dbReference type="InterPro" id="IPR005788">
    <property type="entry name" value="PDI_thioredoxin-like_dom"/>
</dbReference>
<gene>
    <name evidence="15" type="primary">PDI</name>
    <name evidence="15" type="ORF">MA16_Dca009405</name>
</gene>
<evidence type="ECO:0000256" key="9">
    <source>
        <dbReference type="ARBA" id="ARBA00023180"/>
    </source>
</evidence>
<dbReference type="PROSITE" id="PS51352">
    <property type="entry name" value="THIOREDOXIN_2"/>
    <property type="match status" value="2"/>
</dbReference>
<protein>
    <recommendedName>
        <fullName evidence="4">protein disulfide-isomerase</fullName>
        <ecNumber evidence="4">5.3.4.1</ecNumber>
    </recommendedName>
</protein>
<evidence type="ECO:0000256" key="12">
    <source>
        <dbReference type="RuleBase" id="RU004208"/>
    </source>
</evidence>
<feature type="signal peptide" evidence="13">
    <location>
        <begin position="1"/>
        <end position="24"/>
    </location>
</feature>
<evidence type="ECO:0000313" key="15">
    <source>
        <dbReference type="EMBL" id="PKU87257.1"/>
    </source>
</evidence>
<keyword evidence="11" id="KW-0676">Redox-active center</keyword>
<dbReference type="FunFam" id="3.40.30.10:FF:000184">
    <property type="entry name" value="Protein disulfide-isomerase"/>
    <property type="match status" value="1"/>
</dbReference>
<evidence type="ECO:0000256" key="2">
    <source>
        <dbReference type="ARBA" id="ARBA00004319"/>
    </source>
</evidence>
<dbReference type="GO" id="GO:0006457">
    <property type="term" value="P:protein folding"/>
    <property type="evidence" value="ECO:0007669"/>
    <property type="project" value="TreeGrafter"/>
</dbReference>
<keyword evidence="8" id="KW-1015">Disulfide bond</keyword>
<dbReference type="CDD" id="cd02961">
    <property type="entry name" value="PDI_a_family"/>
    <property type="match status" value="1"/>
</dbReference>
<dbReference type="FunFam" id="3.40.30.10:FF:000143">
    <property type="entry name" value="Protein disulfide-isomerase"/>
    <property type="match status" value="1"/>
</dbReference>
<keyword evidence="9" id="KW-0325">Glycoprotein</keyword>
<evidence type="ECO:0000256" key="8">
    <source>
        <dbReference type="ARBA" id="ARBA00023157"/>
    </source>
</evidence>
<dbReference type="InterPro" id="IPR036249">
    <property type="entry name" value="Thioredoxin-like_sf"/>
</dbReference>
<dbReference type="Proteomes" id="UP000233837">
    <property type="component" value="Unassembled WGS sequence"/>
</dbReference>
<proteinExistence type="inferred from homology"/>
<keyword evidence="16" id="KW-1185">Reference proteome</keyword>
<dbReference type="PANTHER" id="PTHR18929">
    <property type="entry name" value="PROTEIN DISULFIDE ISOMERASE"/>
    <property type="match status" value="1"/>
</dbReference>
<organism evidence="15 16">
    <name type="scientific">Dendrobium catenatum</name>
    <dbReference type="NCBI Taxonomy" id="906689"/>
    <lineage>
        <taxon>Eukaryota</taxon>
        <taxon>Viridiplantae</taxon>
        <taxon>Streptophyta</taxon>
        <taxon>Embryophyta</taxon>
        <taxon>Tracheophyta</taxon>
        <taxon>Spermatophyta</taxon>
        <taxon>Magnoliopsida</taxon>
        <taxon>Liliopsida</taxon>
        <taxon>Asparagales</taxon>
        <taxon>Orchidaceae</taxon>
        <taxon>Epidendroideae</taxon>
        <taxon>Malaxideae</taxon>
        <taxon>Dendrobiinae</taxon>
        <taxon>Dendrobium</taxon>
    </lineage>
</organism>
<evidence type="ECO:0000256" key="5">
    <source>
        <dbReference type="ARBA" id="ARBA00022729"/>
    </source>
</evidence>
<dbReference type="EMBL" id="KZ501892">
    <property type="protein sequence ID" value="PKU87257.1"/>
    <property type="molecule type" value="Genomic_DNA"/>
</dbReference>
<dbReference type="GO" id="GO:0003756">
    <property type="term" value="F:protein disulfide isomerase activity"/>
    <property type="evidence" value="ECO:0007669"/>
    <property type="project" value="UniProtKB-EC"/>
</dbReference>
<dbReference type="PANTHER" id="PTHR18929:SF132">
    <property type="entry name" value="PROTEIN DISULFIDE-ISOMERASE A3"/>
    <property type="match status" value="1"/>
</dbReference>
<dbReference type="FunFam" id="3.40.30.10:FF:000150">
    <property type="entry name" value="Protein disulfide-isomerase"/>
    <property type="match status" value="1"/>
</dbReference>
<dbReference type="FunFam" id="3.40.30.10:FF:000152">
    <property type="entry name" value="Protein disulfide-isomerase"/>
    <property type="match status" value="1"/>
</dbReference>
<keyword evidence="7" id="KW-0256">Endoplasmic reticulum</keyword>
<evidence type="ECO:0000259" key="14">
    <source>
        <dbReference type="PROSITE" id="PS51352"/>
    </source>
</evidence>
<dbReference type="Gene3D" id="3.40.30.10">
    <property type="entry name" value="Glutaredoxin"/>
    <property type="match status" value="4"/>
</dbReference>
<evidence type="ECO:0000313" key="16">
    <source>
        <dbReference type="Proteomes" id="UP000233837"/>
    </source>
</evidence>
<reference evidence="15 16" key="1">
    <citation type="journal article" date="2016" name="Sci. Rep.">
        <title>The Dendrobium catenatum Lindl. genome sequence provides insights into polysaccharide synthase, floral development and adaptive evolution.</title>
        <authorList>
            <person name="Zhang G.Q."/>
            <person name="Xu Q."/>
            <person name="Bian C."/>
            <person name="Tsai W.C."/>
            <person name="Yeh C.M."/>
            <person name="Liu K.W."/>
            <person name="Yoshida K."/>
            <person name="Zhang L.S."/>
            <person name="Chang S.B."/>
            <person name="Chen F."/>
            <person name="Shi Y."/>
            <person name="Su Y.Y."/>
            <person name="Zhang Y.Q."/>
            <person name="Chen L.J."/>
            <person name="Yin Y."/>
            <person name="Lin M."/>
            <person name="Huang H."/>
            <person name="Deng H."/>
            <person name="Wang Z.W."/>
            <person name="Zhu S.L."/>
            <person name="Zhao X."/>
            <person name="Deng C."/>
            <person name="Niu S.C."/>
            <person name="Huang J."/>
            <person name="Wang M."/>
            <person name="Liu G.H."/>
            <person name="Yang H.J."/>
            <person name="Xiao X.J."/>
            <person name="Hsiao Y.Y."/>
            <person name="Wu W.L."/>
            <person name="Chen Y.Y."/>
            <person name="Mitsuda N."/>
            <person name="Ohme-Takagi M."/>
            <person name="Luo Y.B."/>
            <person name="Van de Peer Y."/>
            <person name="Liu Z.J."/>
        </authorList>
    </citation>
    <scope>NUCLEOTIDE SEQUENCE [LARGE SCALE GENOMIC DNA]</scope>
    <source>
        <tissue evidence="15">The whole plant</tissue>
    </source>
</reference>
<comment type="similarity">
    <text evidence="3 12">Belongs to the protein disulfide isomerase family.</text>
</comment>
<dbReference type="CDD" id="cd02995">
    <property type="entry name" value="PDI_a_PDI_a'_C"/>
    <property type="match status" value="1"/>
</dbReference>
<accession>A0A2I0XH65</accession>
<dbReference type="SUPFAM" id="SSF52833">
    <property type="entry name" value="Thioredoxin-like"/>
    <property type="match status" value="4"/>
</dbReference>
<feature type="domain" description="Thioredoxin" evidence="14">
    <location>
        <begin position="26"/>
        <end position="145"/>
    </location>
</feature>
<dbReference type="InterPro" id="IPR013766">
    <property type="entry name" value="Thioredoxin_domain"/>
</dbReference>
<evidence type="ECO:0000256" key="3">
    <source>
        <dbReference type="ARBA" id="ARBA00006347"/>
    </source>
</evidence>
<dbReference type="Pfam" id="PF13848">
    <property type="entry name" value="Thioredoxin_6"/>
    <property type="match status" value="2"/>
</dbReference>
<evidence type="ECO:0000256" key="13">
    <source>
        <dbReference type="SAM" id="SignalP"/>
    </source>
</evidence>
<evidence type="ECO:0000256" key="7">
    <source>
        <dbReference type="ARBA" id="ARBA00022824"/>
    </source>
</evidence>
<name>A0A2I0XH65_9ASPA</name>
<evidence type="ECO:0000256" key="4">
    <source>
        <dbReference type="ARBA" id="ARBA00012723"/>
    </source>
</evidence>
<dbReference type="CDD" id="cd02981">
    <property type="entry name" value="PDI_b_family"/>
    <property type="match status" value="1"/>
</dbReference>
<dbReference type="AlphaFoldDB" id="A0A2I0XH65"/>